<organism evidence="4 5">
    <name type="scientific">Methanoculleus sediminis</name>
    <dbReference type="NCBI Taxonomy" id="1550566"/>
    <lineage>
        <taxon>Archaea</taxon>
        <taxon>Methanobacteriati</taxon>
        <taxon>Methanobacteriota</taxon>
        <taxon>Stenosarchaea group</taxon>
        <taxon>Methanomicrobia</taxon>
        <taxon>Methanomicrobiales</taxon>
        <taxon>Methanomicrobiaceae</taxon>
        <taxon>Methanoculleus</taxon>
    </lineage>
</organism>
<dbReference type="GO" id="GO:0070025">
    <property type="term" value="F:carbon monoxide binding"/>
    <property type="evidence" value="ECO:0007669"/>
    <property type="project" value="TreeGrafter"/>
</dbReference>
<keyword evidence="2" id="KW-0479">Metal-binding</keyword>
<dbReference type="InterPro" id="IPR042244">
    <property type="entry name" value="HypD_2_sf"/>
</dbReference>
<dbReference type="GO" id="GO:0005506">
    <property type="term" value="F:iron ion binding"/>
    <property type="evidence" value="ECO:0007669"/>
    <property type="project" value="TreeGrafter"/>
</dbReference>
<evidence type="ECO:0000313" key="4">
    <source>
        <dbReference type="EMBL" id="KLK87915.1"/>
    </source>
</evidence>
<dbReference type="NCBIfam" id="TIGR00075">
    <property type="entry name" value="hypD"/>
    <property type="match status" value="1"/>
</dbReference>
<evidence type="ECO:0000256" key="2">
    <source>
        <dbReference type="ARBA" id="ARBA00022723"/>
    </source>
</evidence>
<dbReference type="PIRSF" id="PIRSF005622">
    <property type="entry name" value="Hydrgn_mat_hypD"/>
    <property type="match status" value="1"/>
</dbReference>
<keyword evidence="3" id="KW-0408">Iron</keyword>
<dbReference type="OrthoDB" id="372075at2157"/>
<dbReference type="PANTHER" id="PTHR30149">
    <property type="entry name" value="HYDROGENASE PROTEIN ASSEMBLY PROTEIN HYPD"/>
    <property type="match status" value="1"/>
</dbReference>
<dbReference type="InterPro" id="IPR042243">
    <property type="entry name" value="HypD_1"/>
</dbReference>
<keyword evidence="5" id="KW-1185">Reference proteome</keyword>
<dbReference type="Pfam" id="PF01924">
    <property type="entry name" value="HypD"/>
    <property type="match status" value="1"/>
</dbReference>
<dbReference type="PANTHER" id="PTHR30149:SF0">
    <property type="entry name" value="HYDROGENASE MATURATION FACTOR HYPD"/>
    <property type="match status" value="1"/>
</dbReference>
<evidence type="ECO:0000256" key="1">
    <source>
        <dbReference type="ARBA" id="ARBA00007888"/>
    </source>
</evidence>
<sequence length="343" mass="37760">MAVGKEILDTLHALVDRDITLMHICGTHEAAIARAGLRSVLPERLKIVMGPGCPVCITPQGEIDAALDLVERDCTIATYGDLLRVPGTKGSLESSGGDVRVVQGIHKAAEIARREPDREVVFISVGFETTAPTVAATILSRPPENFSILSCHRLVPPAMAWLLGQGEASLDGFLLPGHVCAVMGYEEYERFPVPQVVAGFEPEDILLGLLMAVQQVREGAHRVENAYPRVVTREGNVKAKRLMYEVFEPYDVEWRGFPVIPASGLRLKPEFEGYDAQKKYDIEIRHVDKHSACICDKVLRGIARPSDCKLFGKVCTPRTPVGPCMVSHEGACKIWHLYESRRA</sequence>
<name>A0A0H1QYC3_9EURY</name>
<evidence type="ECO:0000256" key="3">
    <source>
        <dbReference type="ARBA" id="ARBA00023004"/>
    </source>
</evidence>
<dbReference type="GO" id="GO:0051604">
    <property type="term" value="P:protein maturation"/>
    <property type="evidence" value="ECO:0007669"/>
    <property type="project" value="TreeGrafter"/>
</dbReference>
<reference evidence="4 5" key="1">
    <citation type="journal article" date="2015" name="Int. J. Syst. Evol. Microbiol.">
        <title>Methanoculleus sediminis sp. nov., a methanogen from sediments near a submarine mud volcano.</title>
        <authorList>
            <person name="Chen S.C."/>
            <person name="Chen M.F."/>
            <person name="Lai M.C."/>
            <person name="Weng C.Y."/>
            <person name="Wu S.Y."/>
            <person name="Lin S."/>
            <person name="Yang T.F."/>
            <person name="Chen P.C."/>
        </authorList>
    </citation>
    <scope>NUCLEOTIDE SEQUENCE [LARGE SCALE GENOMIC DNA]</scope>
    <source>
        <strain evidence="4 5">S3Fa</strain>
    </source>
</reference>
<dbReference type="GO" id="GO:0051539">
    <property type="term" value="F:4 iron, 4 sulfur cluster binding"/>
    <property type="evidence" value="ECO:0007669"/>
    <property type="project" value="TreeGrafter"/>
</dbReference>
<dbReference type="PATRIC" id="fig|1550566.3.peg.1712"/>
<dbReference type="InterPro" id="IPR002780">
    <property type="entry name" value="Hyd_form_HypD"/>
</dbReference>
<dbReference type="Gene3D" id="6.10.20.100">
    <property type="match status" value="1"/>
</dbReference>
<dbReference type="Gene3D" id="3.40.50.11750">
    <property type="entry name" value="HypD, alpha/beta domain 1"/>
    <property type="match status" value="2"/>
</dbReference>
<dbReference type="RefSeq" id="WP_048183985.1">
    <property type="nucleotide sequence ID" value="NZ_JXOJ01000003.1"/>
</dbReference>
<gene>
    <name evidence="4" type="ORF">SZ63_07850</name>
</gene>
<dbReference type="Proteomes" id="UP000035301">
    <property type="component" value="Unassembled WGS sequence"/>
</dbReference>
<dbReference type="STRING" id="1550566.SZ63_07850"/>
<proteinExistence type="inferred from homology"/>
<comment type="similarity">
    <text evidence="1">Belongs to the HypD family.</text>
</comment>
<comment type="caution">
    <text evidence="4">The sequence shown here is derived from an EMBL/GenBank/DDBJ whole genome shotgun (WGS) entry which is preliminary data.</text>
</comment>
<accession>A0A0H1QYC3</accession>
<evidence type="ECO:0000313" key="5">
    <source>
        <dbReference type="Proteomes" id="UP000035301"/>
    </source>
</evidence>
<protein>
    <submittedName>
        <fullName evidence="4">Hydrogenase assembly protein HupF</fullName>
    </submittedName>
</protein>
<dbReference type="EMBL" id="JXOJ01000003">
    <property type="protein sequence ID" value="KLK87915.1"/>
    <property type="molecule type" value="Genomic_DNA"/>
</dbReference>
<dbReference type="AlphaFoldDB" id="A0A0H1QYC3"/>